<sequence length="124" mass="14966">MGNQVAYYITKPDTTPSPHKDPSFDPNLGFSNGRKERVMVATVAEMESAKLTAEERDYCAHILLNYRACRREEWPWVYRCHHEKHAYLTCEYEDYVLRMKEYERERRLLERKKRIEKKQGMEFA</sequence>
<feature type="coiled-coil region" evidence="13">
    <location>
        <begin position="92"/>
        <end position="119"/>
    </location>
</feature>
<protein>
    <recommendedName>
        <fullName evidence="5">NADH dehydrogenase [ubiquinone] 1 beta subcomplex subunit 7</fullName>
    </recommendedName>
</protein>
<evidence type="ECO:0000256" key="12">
    <source>
        <dbReference type="ARBA" id="ARBA00023157"/>
    </source>
</evidence>
<evidence type="ECO:0000256" key="7">
    <source>
        <dbReference type="ARBA" id="ARBA00022660"/>
    </source>
</evidence>
<organism evidence="15">
    <name type="scientific">Nyssomyia neivai</name>
    <dbReference type="NCBI Taxonomy" id="330878"/>
    <lineage>
        <taxon>Eukaryota</taxon>
        <taxon>Metazoa</taxon>
        <taxon>Ecdysozoa</taxon>
        <taxon>Arthropoda</taxon>
        <taxon>Hexapoda</taxon>
        <taxon>Insecta</taxon>
        <taxon>Pterygota</taxon>
        <taxon>Neoptera</taxon>
        <taxon>Endopterygota</taxon>
        <taxon>Diptera</taxon>
        <taxon>Nematocera</taxon>
        <taxon>Psychodoidea</taxon>
        <taxon>Psychodidae</taxon>
        <taxon>Nyssomyia</taxon>
    </lineage>
</organism>
<comment type="similarity">
    <text evidence="4">Belongs to the complex I NDUFB7 subunit family.</text>
</comment>
<dbReference type="PANTHER" id="PTHR20900:SF0">
    <property type="entry name" value="NADH DEHYDROGENASE [UBIQUINONE] 1 BETA SUBCOMPLEX SUBUNIT 7"/>
    <property type="match status" value="1"/>
</dbReference>
<evidence type="ECO:0000313" key="15">
    <source>
        <dbReference type="EMBL" id="JAV12279.1"/>
    </source>
</evidence>
<keyword evidence="7" id="KW-0679">Respiratory chain</keyword>
<dbReference type="Pfam" id="PF05676">
    <property type="entry name" value="NDUF_B7"/>
    <property type="match status" value="1"/>
</dbReference>
<keyword evidence="15" id="KW-0830">Ubiquinone</keyword>
<dbReference type="GO" id="GO:0005743">
    <property type="term" value="C:mitochondrial inner membrane"/>
    <property type="evidence" value="ECO:0007669"/>
    <property type="project" value="UniProtKB-SubCell"/>
</dbReference>
<name>A0A1L8E0S6_9DIPT</name>
<keyword evidence="8" id="KW-0999">Mitochondrion inner membrane</keyword>
<evidence type="ECO:0000256" key="13">
    <source>
        <dbReference type="SAM" id="Coils"/>
    </source>
</evidence>
<comment type="subcellular location">
    <subcellularLocation>
        <location evidence="3">Mitochondrion inner membrane</location>
        <topology evidence="3">Peripheral membrane protein</topology>
    </subcellularLocation>
    <subcellularLocation>
        <location evidence="2">Mitochondrion intermembrane space</location>
    </subcellularLocation>
</comment>
<evidence type="ECO:0000256" key="6">
    <source>
        <dbReference type="ARBA" id="ARBA00022448"/>
    </source>
</evidence>
<keyword evidence="11" id="KW-0472">Membrane</keyword>
<evidence type="ECO:0000256" key="1">
    <source>
        <dbReference type="ARBA" id="ARBA00003195"/>
    </source>
</evidence>
<feature type="region of interest" description="Disordered" evidence="14">
    <location>
        <begin position="9"/>
        <end position="28"/>
    </location>
</feature>
<proteinExistence type="inferred from homology"/>
<keyword evidence="13" id="KW-0175">Coiled coil</keyword>
<evidence type="ECO:0000256" key="11">
    <source>
        <dbReference type="ARBA" id="ARBA00023136"/>
    </source>
</evidence>
<dbReference type="GO" id="GO:0005758">
    <property type="term" value="C:mitochondrial intermembrane space"/>
    <property type="evidence" value="ECO:0007669"/>
    <property type="project" value="UniProtKB-SubCell"/>
</dbReference>
<evidence type="ECO:0000256" key="9">
    <source>
        <dbReference type="ARBA" id="ARBA00022982"/>
    </source>
</evidence>
<reference evidence="15" key="1">
    <citation type="submission" date="2016-12" db="EMBL/GenBank/DDBJ databases">
        <title>An insight into the sialome and mialome of the sand fly, Nyssomyia neivai.</title>
        <authorList>
            <person name="Sebastian V."/>
            <person name="Goulart T.M."/>
            <person name="Oliveira W."/>
            <person name="Calvo E."/>
            <person name="Oliveira L.F."/>
            <person name="Pinto M.C."/>
            <person name="Rosselino A.M."/>
            <person name="Ribeiro J.M."/>
        </authorList>
    </citation>
    <scope>NUCLEOTIDE SEQUENCE</scope>
</reference>
<keyword evidence="12" id="KW-1015">Disulfide bond</keyword>
<evidence type="ECO:0000256" key="3">
    <source>
        <dbReference type="ARBA" id="ARBA00004637"/>
    </source>
</evidence>
<evidence type="ECO:0000256" key="5">
    <source>
        <dbReference type="ARBA" id="ARBA00018677"/>
    </source>
</evidence>
<dbReference type="InterPro" id="IPR008698">
    <property type="entry name" value="NDUB7"/>
</dbReference>
<keyword evidence="9" id="KW-0249">Electron transport</keyword>
<comment type="function">
    <text evidence="1">Accessory subunit of the mitochondrial membrane respiratory chain NADH dehydrogenase (Complex I), that is believed not to be involved in catalysis. Complex I functions in the transfer of electrons from NADH to the respiratory chain. The immediate electron acceptor for the enzyme is believed to be ubiquinone.</text>
</comment>
<evidence type="ECO:0000256" key="2">
    <source>
        <dbReference type="ARBA" id="ARBA00004569"/>
    </source>
</evidence>
<keyword evidence="6" id="KW-0813">Transport</keyword>
<dbReference type="EMBL" id="GFDF01001805">
    <property type="protein sequence ID" value="JAV12279.1"/>
    <property type="molecule type" value="Transcribed_RNA"/>
</dbReference>
<dbReference type="PANTHER" id="PTHR20900">
    <property type="entry name" value="NADH:UBIQUINONE OXIDOREDUCTASE B18-LIKE SUBUNIT"/>
    <property type="match status" value="1"/>
</dbReference>
<evidence type="ECO:0000256" key="4">
    <source>
        <dbReference type="ARBA" id="ARBA00008006"/>
    </source>
</evidence>
<accession>A0A1L8E0S6</accession>
<evidence type="ECO:0000256" key="14">
    <source>
        <dbReference type="SAM" id="MobiDB-lite"/>
    </source>
</evidence>
<keyword evidence="10" id="KW-0496">Mitochondrion</keyword>
<evidence type="ECO:0000256" key="8">
    <source>
        <dbReference type="ARBA" id="ARBA00022792"/>
    </source>
</evidence>
<evidence type="ECO:0000256" key="10">
    <source>
        <dbReference type="ARBA" id="ARBA00023128"/>
    </source>
</evidence>
<dbReference type="AlphaFoldDB" id="A0A1L8E0S6"/>